<evidence type="ECO:0000313" key="1">
    <source>
        <dbReference type="EMBL" id="SCF41893.1"/>
    </source>
</evidence>
<proteinExistence type="predicted"/>
<evidence type="ECO:0000313" key="2">
    <source>
        <dbReference type="Proteomes" id="UP000183585"/>
    </source>
</evidence>
<reference evidence="2" key="1">
    <citation type="submission" date="2016-06" db="EMBL/GenBank/DDBJ databases">
        <authorList>
            <person name="Varghese N."/>
            <person name="Submissions Spin"/>
        </authorList>
    </citation>
    <scope>NUCLEOTIDE SEQUENCE [LARGE SCALE GENOMIC DNA]</scope>
    <source>
        <strain evidence="2">DSM 43168</strain>
    </source>
</reference>
<keyword evidence="2" id="KW-1185">Reference proteome</keyword>
<dbReference type="RefSeq" id="WP_176734969.1">
    <property type="nucleotide sequence ID" value="NZ_FMCT01000012.1"/>
</dbReference>
<gene>
    <name evidence="1" type="ORF">GA0070563_11212</name>
</gene>
<name>A0A1C5A9H2_9ACTN</name>
<dbReference type="EMBL" id="FMCT01000012">
    <property type="protein sequence ID" value="SCF41893.1"/>
    <property type="molecule type" value="Genomic_DNA"/>
</dbReference>
<dbReference type="Proteomes" id="UP000183585">
    <property type="component" value="Unassembled WGS sequence"/>
</dbReference>
<organism evidence="1 2">
    <name type="scientific">Micromonospora carbonacea</name>
    <dbReference type="NCBI Taxonomy" id="47853"/>
    <lineage>
        <taxon>Bacteria</taxon>
        <taxon>Bacillati</taxon>
        <taxon>Actinomycetota</taxon>
        <taxon>Actinomycetes</taxon>
        <taxon>Micromonosporales</taxon>
        <taxon>Micromonosporaceae</taxon>
        <taxon>Micromonospora</taxon>
    </lineage>
</organism>
<dbReference type="AlphaFoldDB" id="A0A1C5A9H2"/>
<accession>A0A1C5A9H2</accession>
<protein>
    <submittedName>
        <fullName evidence="1">Uncharacterized protein</fullName>
    </submittedName>
</protein>
<sequence length="58" mass="6776">MRRLLNRALYAQGPACFACGRWGARPCPGHEYGGTILGRRLRRWAPWWLARHINPMEK</sequence>